<evidence type="ECO:0000256" key="10">
    <source>
        <dbReference type="SAM" id="SignalP"/>
    </source>
</evidence>
<dbReference type="HOGENOM" id="CLU_013457_0_0_1"/>
<evidence type="ECO:0000256" key="8">
    <source>
        <dbReference type="ARBA" id="ARBA00023288"/>
    </source>
</evidence>
<dbReference type="GeneID" id="25294659"/>
<comment type="similarity">
    <text evidence="3">Belongs to the RBT5 family.</text>
</comment>
<dbReference type="AlphaFoldDB" id="A0A0D2GXY9"/>
<comment type="subcellular location">
    <subcellularLocation>
        <location evidence="1">Membrane</location>
        <topology evidence="1">Lipid-anchor</topology>
        <topology evidence="1">GPI-anchor</topology>
    </subcellularLocation>
    <subcellularLocation>
        <location evidence="2">Secreted</location>
    </subcellularLocation>
</comment>
<dbReference type="InterPro" id="IPR008427">
    <property type="entry name" value="Extracellular_membr_CFEM_dom"/>
</dbReference>
<evidence type="ECO:0000313" key="12">
    <source>
        <dbReference type="EMBL" id="KIX03038.1"/>
    </source>
</evidence>
<evidence type="ECO:0000256" key="7">
    <source>
        <dbReference type="ARBA" id="ARBA00023157"/>
    </source>
</evidence>
<evidence type="ECO:0000259" key="11">
    <source>
        <dbReference type="Pfam" id="PF05730"/>
    </source>
</evidence>
<accession>A0A0D2GXY9</accession>
<feature type="domain" description="CFEM" evidence="11">
    <location>
        <begin position="426"/>
        <end position="489"/>
    </location>
</feature>
<feature type="region of interest" description="Disordered" evidence="9">
    <location>
        <begin position="374"/>
        <end position="423"/>
    </location>
</feature>
<evidence type="ECO:0000256" key="4">
    <source>
        <dbReference type="ARBA" id="ARBA00022525"/>
    </source>
</evidence>
<keyword evidence="5" id="KW-0336">GPI-anchor</keyword>
<feature type="region of interest" description="Disordered" evidence="9">
    <location>
        <begin position="535"/>
        <end position="556"/>
    </location>
</feature>
<evidence type="ECO:0000256" key="1">
    <source>
        <dbReference type="ARBA" id="ARBA00004589"/>
    </source>
</evidence>
<feature type="chain" id="PRO_5002242858" description="CFEM domain-containing protein" evidence="10">
    <location>
        <begin position="22"/>
        <end position="692"/>
    </location>
</feature>
<dbReference type="VEuPathDB" id="FungiDB:Z518_06588"/>
<evidence type="ECO:0000256" key="6">
    <source>
        <dbReference type="ARBA" id="ARBA00022729"/>
    </source>
</evidence>
<dbReference type="Proteomes" id="UP000053617">
    <property type="component" value="Unassembled WGS sequence"/>
</dbReference>
<proteinExistence type="inferred from homology"/>
<keyword evidence="8" id="KW-0449">Lipoprotein</keyword>
<keyword evidence="4" id="KW-0964">Secreted</keyword>
<evidence type="ECO:0000313" key="13">
    <source>
        <dbReference type="Proteomes" id="UP000053617"/>
    </source>
</evidence>
<dbReference type="GO" id="GO:0005576">
    <property type="term" value="C:extracellular region"/>
    <property type="evidence" value="ECO:0007669"/>
    <property type="project" value="UniProtKB-SubCell"/>
</dbReference>
<organism evidence="12 13">
    <name type="scientific">Rhinocladiella mackenziei CBS 650.93</name>
    <dbReference type="NCBI Taxonomy" id="1442369"/>
    <lineage>
        <taxon>Eukaryota</taxon>
        <taxon>Fungi</taxon>
        <taxon>Dikarya</taxon>
        <taxon>Ascomycota</taxon>
        <taxon>Pezizomycotina</taxon>
        <taxon>Eurotiomycetes</taxon>
        <taxon>Chaetothyriomycetidae</taxon>
        <taxon>Chaetothyriales</taxon>
        <taxon>Herpotrichiellaceae</taxon>
        <taxon>Rhinocladiella</taxon>
    </lineage>
</organism>
<evidence type="ECO:0000256" key="3">
    <source>
        <dbReference type="ARBA" id="ARBA00010031"/>
    </source>
</evidence>
<dbReference type="GO" id="GO:0098552">
    <property type="term" value="C:side of membrane"/>
    <property type="evidence" value="ECO:0007669"/>
    <property type="project" value="UniProtKB-KW"/>
</dbReference>
<name>A0A0D2GXY9_9EURO</name>
<dbReference type="RefSeq" id="XP_013270174.1">
    <property type="nucleotide sequence ID" value="XM_013414720.1"/>
</dbReference>
<keyword evidence="7" id="KW-1015">Disulfide bond</keyword>
<sequence>MKPALTAGLVVSVLVLQQATAVSWGDAPSFANPSNTNNNCSADQQSGFDWSGLPTGGFNSYGGFGFNGFSCKDSFQPSQKRSLQTRSDFQSKCIQGKVGQSANRGPNFSCAQDEKFSITHMQVSVSFDTDLDFIFSMPDGSTCKHTAACQPGGTTVENTQCGGARSVSFQLPPSSSDKSDCDIGIHSIAFDCHSSSSSATTTSPASITTTLVTTTTTSAVTTTSNVETTITTTPKIETTTTTPEVVPVTSSTVTTATTTKPEEISSTSATTPTSAEETPSTSTISKPGEETPSTAITTTPVITTTPAITTTIPTETIPGTTETQTETTDVLTTEIIVSTLTTCPVTFTRTTGTETVTETTSTISTVIMTSTSTVCTRCNRPPPSTFSSATPSPSTETTTSPPETQTQPPSTSTTVSPSPPESSAPCPSVLPRCLNTWLSLVPTCSSNSDVNCFCPSADIISNVQACVSAWAGSDDEITAALSYLAGICADFVPQNPGICTGVPHTITLIPTPAASGTGTATATATLVETQIQTQTVTNGNGRGPRPPTSNAGPTSAPVAVPVTTVTFMQTASGTVITSAVTVPQVAFVTAQATGPATTGGVGLFPMPAATTGFSGSGSDASGSGCGGFACSGAGAGAGVVTTAVASTTAGFIATASSTGITADIFTGAASSPSHVNAFPLLAGAFGVVAFLV</sequence>
<dbReference type="Pfam" id="PF05730">
    <property type="entry name" value="CFEM"/>
    <property type="match status" value="1"/>
</dbReference>
<feature type="region of interest" description="Disordered" evidence="9">
    <location>
        <begin position="231"/>
        <end position="329"/>
    </location>
</feature>
<dbReference type="OrthoDB" id="5431405at2759"/>
<keyword evidence="13" id="KW-1185">Reference proteome</keyword>
<feature type="compositionally biased region" description="Low complexity" evidence="9">
    <location>
        <begin position="385"/>
        <end position="416"/>
    </location>
</feature>
<gene>
    <name evidence="12" type="ORF">Z518_06588</name>
</gene>
<feature type="signal peptide" evidence="10">
    <location>
        <begin position="1"/>
        <end position="21"/>
    </location>
</feature>
<evidence type="ECO:0000256" key="9">
    <source>
        <dbReference type="SAM" id="MobiDB-lite"/>
    </source>
</evidence>
<dbReference type="EMBL" id="KN847479">
    <property type="protein sequence ID" value="KIX03038.1"/>
    <property type="molecule type" value="Genomic_DNA"/>
</dbReference>
<keyword evidence="5" id="KW-0325">Glycoprotein</keyword>
<keyword evidence="5" id="KW-0472">Membrane</keyword>
<reference evidence="12 13" key="1">
    <citation type="submission" date="2015-01" db="EMBL/GenBank/DDBJ databases">
        <title>The Genome Sequence of Rhinocladiella mackenzie CBS 650.93.</title>
        <authorList>
            <consortium name="The Broad Institute Genomics Platform"/>
            <person name="Cuomo C."/>
            <person name="de Hoog S."/>
            <person name="Gorbushina A."/>
            <person name="Stielow B."/>
            <person name="Teixiera M."/>
            <person name="Abouelleil A."/>
            <person name="Chapman S.B."/>
            <person name="Priest M."/>
            <person name="Young S.K."/>
            <person name="Wortman J."/>
            <person name="Nusbaum C."/>
            <person name="Birren B."/>
        </authorList>
    </citation>
    <scope>NUCLEOTIDE SEQUENCE [LARGE SCALE GENOMIC DNA]</scope>
    <source>
        <strain evidence="12 13">CBS 650.93</strain>
    </source>
</reference>
<keyword evidence="6 10" id="KW-0732">Signal</keyword>
<dbReference type="STRING" id="1442369.A0A0D2GXY9"/>
<protein>
    <recommendedName>
        <fullName evidence="11">CFEM domain-containing protein</fullName>
    </recommendedName>
</protein>
<evidence type="ECO:0000256" key="5">
    <source>
        <dbReference type="ARBA" id="ARBA00022622"/>
    </source>
</evidence>
<evidence type="ECO:0000256" key="2">
    <source>
        <dbReference type="ARBA" id="ARBA00004613"/>
    </source>
</evidence>